<proteinExistence type="predicted"/>
<accession>A0A0F9HY36</accession>
<comment type="caution">
    <text evidence="1">The sequence shown here is derived from an EMBL/GenBank/DDBJ whole genome shotgun (WGS) entry which is preliminary data.</text>
</comment>
<gene>
    <name evidence="1" type="ORF">LCGC14_1728370</name>
</gene>
<name>A0A0F9HY36_9ZZZZ</name>
<reference evidence="1" key="1">
    <citation type="journal article" date="2015" name="Nature">
        <title>Complex archaea that bridge the gap between prokaryotes and eukaryotes.</title>
        <authorList>
            <person name="Spang A."/>
            <person name="Saw J.H."/>
            <person name="Jorgensen S.L."/>
            <person name="Zaremba-Niedzwiedzka K."/>
            <person name="Martijn J."/>
            <person name="Lind A.E."/>
            <person name="van Eijk R."/>
            <person name="Schleper C."/>
            <person name="Guy L."/>
            <person name="Ettema T.J."/>
        </authorList>
    </citation>
    <scope>NUCLEOTIDE SEQUENCE</scope>
</reference>
<dbReference type="AlphaFoldDB" id="A0A0F9HY36"/>
<sequence length="220" mass="24812">MTLQANALCILEDIRLRVPDMVTMTAAHSGSFEAFVNEASDFAEDYCDRTFLSGSLETEIFDGRGYADNIPAYHTKHVLNQAPISTTPVLHLYRWDGDSWEELNTTTYTQDTVKGTIYFPTISITEYYRQPGYVTGANAYFVQGTGNHKAEYYYGYTFGTYGGGTLPLDLRGAVAKHAIWLYNSTSQLGIVSNSSADDRTYTYDPNIPKSILRVYDRYKR</sequence>
<evidence type="ECO:0000313" key="1">
    <source>
        <dbReference type="EMBL" id="KKM07992.1"/>
    </source>
</evidence>
<organism evidence="1">
    <name type="scientific">marine sediment metagenome</name>
    <dbReference type="NCBI Taxonomy" id="412755"/>
    <lineage>
        <taxon>unclassified sequences</taxon>
        <taxon>metagenomes</taxon>
        <taxon>ecological metagenomes</taxon>
    </lineage>
</organism>
<dbReference type="EMBL" id="LAZR01015652">
    <property type="protein sequence ID" value="KKM07992.1"/>
    <property type="molecule type" value="Genomic_DNA"/>
</dbReference>
<protein>
    <submittedName>
        <fullName evidence="1">Uncharacterized protein</fullName>
    </submittedName>
</protein>